<feature type="transmembrane region" description="Helical" evidence="9">
    <location>
        <begin position="44"/>
        <end position="62"/>
    </location>
</feature>
<dbReference type="OrthoDB" id="191139at2759"/>
<feature type="transmembrane region" description="Helical" evidence="9">
    <location>
        <begin position="361"/>
        <end position="385"/>
    </location>
</feature>
<keyword evidence="11" id="KW-1185">Reference proteome</keyword>
<evidence type="ECO:0000256" key="5">
    <source>
        <dbReference type="ARBA" id="ARBA00023136"/>
    </source>
</evidence>
<dbReference type="PANTHER" id="PTHR31651">
    <property type="match status" value="1"/>
</dbReference>
<dbReference type="GO" id="GO:0080162">
    <property type="term" value="P:endoplasmic reticulum to cytosol auxin transport"/>
    <property type="evidence" value="ECO:0007669"/>
    <property type="project" value="InterPro"/>
</dbReference>
<dbReference type="Proteomes" id="UP000230069">
    <property type="component" value="Unassembled WGS sequence"/>
</dbReference>
<dbReference type="GO" id="GO:0009734">
    <property type="term" value="P:auxin-activated signaling pathway"/>
    <property type="evidence" value="ECO:0007669"/>
    <property type="project" value="UniProtKB-KW"/>
</dbReference>
<organism evidence="10 11">
    <name type="scientific">Aquilegia coerulea</name>
    <name type="common">Rocky mountain columbine</name>
    <dbReference type="NCBI Taxonomy" id="218851"/>
    <lineage>
        <taxon>Eukaryota</taxon>
        <taxon>Viridiplantae</taxon>
        <taxon>Streptophyta</taxon>
        <taxon>Embryophyta</taxon>
        <taxon>Tracheophyta</taxon>
        <taxon>Spermatophyta</taxon>
        <taxon>Magnoliopsida</taxon>
        <taxon>Ranunculales</taxon>
        <taxon>Ranunculaceae</taxon>
        <taxon>Thalictroideae</taxon>
        <taxon>Aquilegia</taxon>
    </lineage>
</organism>
<proteinExistence type="inferred from homology"/>
<dbReference type="EMBL" id="KZ305112">
    <property type="protein sequence ID" value="PIA26254.1"/>
    <property type="molecule type" value="Genomic_DNA"/>
</dbReference>
<dbReference type="AlphaFoldDB" id="A0A2G5C4M9"/>
<keyword evidence="3 9" id="KW-0812">Transmembrane</keyword>
<accession>A0A2G5C4M9</accession>
<sequence length="419" mass="45784">MKVKLANLFFAASMPVLKVIIVTLVGSFIALNRINILNEDARHHFNKVVFYVFNPALIYANLAKTLTMKSLVTLWFMPLNIFITFIIGSILGCLVIYITKTPSHLRGLVLGCCSAGNLGNILLIIIPAVCKEKRSPFGDPDVCHKNGMAYASLSLALGAIYLWSYVYNIMRISSSKKNKEVELRGPITGPTEETSNISPKICDEAQLSSIDCSMPEENVYQDALPHGKSDKNIEDPASVKFKQQLKTIARKINLKRLLAPSTIGAIIGFIIGVVGPFRRILIGDDAPLHVLQDSAAFLGEGAIPTVSLIMGGNLIKGWKGSSAHTRIIVGIVVVRYIISPLFGVLIVKGAIHFGLIHSDPLYRFVLLLQFAVPPAMNISTISQLFGAGQNECSVIMLWAYALASVSLTLWSVVFMWLVS</sequence>
<dbReference type="InterPro" id="IPR004776">
    <property type="entry name" value="Mem_transp_PIN-like"/>
</dbReference>
<feature type="transmembrane region" description="Helical" evidence="9">
    <location>
        <begin position="397"/>
        <end position="418"/>
    </location>
</feature>
<evidence type="ECO:0000256" key="6">
    <source>
        <dbReference type="ARBA" id="ARBA00023294"/>
    </source>
</evidence>
<feature type="transmembrane region" description="Helical" evidence="9">
    <location>
        <begin position="74"/>
        <end position="96"/>
    </location>
</feature>
<evidence type="ECO:0000256" key="2">
    <source>
        <dbReference type="ARBA" id="ARBA00022448"/>
    </source>
</evidence>
<reference evidence="10 11" key="1">
    <citation type="submission" date="2017-09" db="EMBL/GenBank/DDBJ databases">
        <title>WGS assembly of Aquilegia coerulea Goldsmith.</title>
        <authorList>
            <person name="Hodges S."/>
            <person name="Kramer E."/>
            <person name="Nordborg M."/>
            <person name="Tomkins J."/>
            <person name="Borevitz J."/>
            <person name="Derieg N."/>
            <person name="Yan J."/>
            <person name="Mihaltcheva S."/>
            <person name="Hayes R.D."/>
            <person name="Rokhsar D."/>
        </authorList>
    </citation>
    <scope>NUCLEOTIDE SEQUENCE [LARGE SCALE GENOMIC DNA]</scope>
    <source>
        <strain evidence="11">cv. Goldsmith</strain>
    </source>
</reference>
<evidence type="ECO:0000313" key="11">
    <source>
        <dbReference type="Proteomes" id="UP000230069"/>
    </source>
</evidence>
<evidence type="ECO:0000256" key="4">
    <source>
        <dbReference type="ARBA" id="ARBA00022989"/>
    </source>
</evidence>
<keyword evidence="5 9" id="KW-0472">Membrane</keyword>
<keyword evidence="6" id="KW-0927">Auxin signaling pathway</keyword>
<evidence type="ECO:0000256" key="9">
    <source>
        <dbReference type="SAM" id="Phobius"/>
    </source>
</evidence>
<comment type="function">
    <text evidence="7">Involved in cellular auxin homeostasis by regulating auxin metabolism. Regulates intracellular auxin accumulation at the endoplasmic reticulum and thus auxin availability for nuclear auxin signaling.</text>
</comment>
<keyword evidence="4 9" id="KW-1133">Transmembrane helix</keyword>
<dbReference type="EMBL" id="KZ305112">
    <property type="protein sequence ID" value="PIA26253.1"/>
    <property type="molecule type" value="Genomic_DNA"/>
</dbReference>
<protein>
    <submittedName>
        <fullName evidence="10">Uncharacterized protein</fullName>
    </submittedName>
</protein>
<keyword evidence="2" id="KW-0813">Transport</keyword>
<comment type="similarity">
    <text evidence="8">Belongs to the auxin efflux carrier (TC 2.A.69.2) family.</text>
</comment>
<dbReference type="Pfam" id="PF03547">
    <property type="entry name" value="Mem_trans"/>
    <property type="match status" value="1"/>
</dbReference>
<evidence type="ECO:0000256" key="7">
    <source>
        <dbReference type="ARBA" id="ARBA00025100"/>
    </source>
</evidence>
<name>A0A2G5C4M9_AQUCA</name>
<evidence type="ECO:0000256" key="8">
    <source>
        <dbReference type="ARBA" id="ARBA00025752"/>
    </source>
</evidence>
<dbReference type="GO" id="GO:0005789">
    <property type="term" value="C:endoplasmic reticulum membrane"/>
    <property type="evidence" value="ECO:0007669"/>
    <property type="project" value="UniProtKB-SubCell"/>
</dbReference>
<feature type="transmembrane region" description="Helical" evidence="9">
    <location>
        <begin position="6"/>
        <end position="32"/>
    </location>
</feature>
<evidence type="ECO:0000313" key="10">
    <source>
        <dbReference type="EMBL" id="PIA26254.1"/>
    </source>
</evidence>
<feature type="transmembrane region" description="Helical" evidence="9">
    <location>
        <begin position="149"/>
        <end position="170"/>
    </location>
</feature>
<feature type="transmembrane region" description="Helical" evidence="9">
    <location>
        <begin position="108"/>
        <end position="129"/>
    </location>
</feature>
<feature type="transmembrane region" description="Helical" evidence="9">
    <location>
        <begin position="295"/>
        <end position="315"/>
    </location>
</feature>
<dbReference type="FunCoup" id="A0A2G5C4M9">
    <property type="interactions" value="122"/>
</dbReference>
<feature type="transmembrane region" description="Helical" evidence="9">
    <location>
        <begin position="257"/>
        <end position="275"/>
    </location>
</feature>
<dbReference type="PANTHER" id="PTHR31651:SF33">
    <property type="entry name" value="PROTEIN PIN-LIKES 1"/>
    <property type="match status" value="1"/>
</dbReference>
<dbReference type="InterPro" id="IPR045033">
    <property type="entry name" value="PILS1/3/4/5/7"/>
</dbReference>
<evidence type="ECO:0000256" key="3">
    <source>
        <dbReference type="ARBA" id="ARBA00022692"/>
    </source>
</evidence>
<gene>
    <name evidence="10" type="ORF">AQUCO_09500017v1</name>
</gene>
<feature type="transmembrane region" description="Helical" evidence="9">
    <location>
        <begin position="327"/>
        <end position="355"/>
    </location>
</feature>
<evidence type="ECO:0000256" key="1">
    <source>
        <dbReference type="ARBA" id="ARBA00004477"/>
    </source>
</evidence>
<comment type="subcellular location">
    <subcellularLocation>
        <location evidence="1">Endoplasmic reticulum membrane</location>
        <topology evidence="1">Multi-pass membrane protein</topology>
    </subcellularLocation>
</comment>